<dbReference type="HOGENOM" id="CLU_1864964_0_0_1"/>
<proteinExistence type="predicted"/>
<sequence>MSAVYLPICRLELSSGALTRYPYLSAPTYLHGVRSTETLNRISSLHASLGPPSLKHFAACLLVPHSRLAHANAPLPLPMVHFGHALTSPPFKPAGWTPCEADQSQTVAKSMWFIIIISSSSSSSRMPDPSIGPGWPR</sequence>
<reference evidence="1 2" key="1">
    <citation type="submission" date="2014-02" db="EMBL/GenBank/DDBJ databases">
        <title>The genome sequence of Colletotrichum fioriniae PJ7.</title>
        <authorList>
            <person name="Baroncelli R."/>
            <person name="Thon M.R."/>
        </authorList>
    </citation>
    <scope>NUCLEOTIDE SEQUENCE [LARGE SCALE GENOMIC DNA]</scope>
    <source>
        <strain evidence="1 2">PJ7</strain>
    </source>
</reference>
<evidence type="ECO:0000313" key="1">
    <source>
        <dbReference type="EMBL" id="EXF85062.1"/>
    </source>
</evidence>
<name>A0A010QXW7_9PEZI</name>
<comment type="caution">
    <text evidence="1">The sequence shown here is derived from an EMBL/GenBank/DDBJ whole genome shotgun (WGS) entry which is preliminary data.</text>
</comment>
<protein>
    <submittedName>
        <fullName evidence="1">Uncharacterized protein</fullName>
    </submittedName>
</protein>
<dbReference type="AlphaFoldDB" id="A0A010QXW7"/>
<organism evidence="1 2">
    <name type="scientific">Colletotrichum fioriniae PJ7</name>
    <dbReference type="NCBI Taxonomy" id="1445577"/>
    <lineage>
        <taxon>Eukaryota</taxon>
        <taxon>Fungi</taxon>
        <taxon>Dikarya</taxon>
        <taxon>Ascomycota</taxon>
        <taxon>Pezizomycotina</taxon>
        <taxon>Sordariomycetes</taxon>
        <taxon>Hypocreomycetidae</taxon>
        <taxon>Glomerellales</taxon>
        <taxon>Glomerellaceae</taxon>
        <taxon>Colletotrichum</taxon>
        <taxon>Colletotrichum acutatum species complex</taxon>
    </lineage>
</organism>
<dbReference type="EMBL" id="JARH01000130">
    <property type="protein sequence ID" value="EXF85062.1"/>
    <property type="molecule type" value="Genomic_DNA"/>
</dbReference>
<dbReference type="Proteomes" id="UP000020467">
    <property type="component" value="Unassembled WGS sequence"/>
</dbReference>
<evidence type="ECO:0000313" key="2">
    <source>
        <dbReference type="Proteomes" id="UP000020467"/>
    </source>
</evidence>
<dbReference type="KEGG" id="cfj:CFIO01_09628"/>
<keyword evidence="2" id="KW-1185">Reference proteome</keyword>
<gene>
    <name evidence="1" type="ORF">CFIO01_09628</name>
</gene>
<accession>A0A010QXW7</accession>